<dbReference type="GO" id="GO:0015421">
    <property type="term" value="F:ABC-type oligopeptide transporter activity"/>
    <property type="evidence" value="ECO:0007669"/>
    <property type="project" value="TreeGrafter"/>
</dbReference>
<proteinExistence type="predicted"/>
<reference evidence="1 2" key="1">
    <citation type="submission" date="2018-06" db="EMBL/GenBank/DDBJ databases">
        <authorList>
            <consortium name="Pathogen Informatics"/>
            <person name="Doyle S."/>
        </authorList>
    </citation>
    <scope>NUCLEOTIDE SEQUENCE [LARGE SCALE GENOMIC DNA]</scope>
    <source>
        <strain evidence="1 2">NCTC11819</strain>
    </source>
</reference>
<dbReference type="Gene3D" id="3.40.50.300">
    <property type="entry name" value="P-loop containing nucleotide triphosphate hydrolases"/>
    <property type="match status" value="1"/>
</dbReference>
<sequence length="186" mass="20572">MMLDYILLCNSDEGDCFKDDGEQPNVFVAFANVAAVYNAGAITNGLVYRQAGAFLWIAAVAVSVTFAKGHGSSLADSHLRPVTLEFSSRYMQGSFHQYLKTLGYEPFLLVLDEPTSSTDTITEKNLFQHISNDCRTQTIILVSHSVDTIKIAAKIFVVDEGKIIADGTHHELLRKCQTYATLFLKE</sequence>
<evidence type="ECO:0000313" key="2">
    <source>
        <dbReference type="Proteomes" id="UP000255284"/>
    </source>
</evidence>
<dbReference type="SUPFAM" id="SSF52540">
    <property type="entry name" value="P-loop containing nucleoside triphosphate hydrolases"/>
    <property type="match status" value="1"/>
</dbReference>
<dbReference type="PANTHER" id="PTHR43394:SF1">
    <property type="entry name" value="ATP-BINDING CASSETTE SUB-FAMILY B MEMBER 10, MITOCHONDRIAL"/>
    <property type="match status" value="1"/>
</dbReference>
<dbReference type="InterPro" id="IPR039421">
    <property type="entry name" value="Type_1_exporter"/>
</dbReference>
<protein>
    <submittedName>
        <fullName evidence="1">Alpha-hemolysin translocation ATP-binding protein HlyB</fullName>
    </submittedName>
</protein>
<dbReference type="EMBL" id="UGGQ01000006">
    <property type="protein sequence ID" value="STO17379.1"/>
    <property type="molecule type" value="Genomic_DNA"/>
</dbReference>
<dbReference type="Proteomes" id="UP000255284">
    <property type="component" value="Unassembled WGS sequence"/>
</dbReference>
<comment type="caution">
    <text evidence="1">The sequence shown here is derived from an EMBL/GenBank/DDBJ whole genome shotgun (WGS) entry which is preliminary data.</text>
</comment>
<keyword evidence="1" id="KW-0067">ATP-binding</keyword>
<dbReference type="AlphaFoldDB" id="A0A8G2HV86"/>
<gene>
    <name evidence="1" type="primary">hlyB</name>
    <name evidence="1" type="ORF">NCTC11819_01968</name>
</gene>
<keyword evidence="1" id="KW-0547">Nucleotide-binding</keyword>
<dbReference type="GO" id="GO:0005524">
    <property type="term" value="F:ATP binding"/>
    <property type="evidence" value="ECO:0007669"/>
    <property type="project" value="UniProtKB-KW"/>
</dbReference>
<evidence type="ECO:0000313" key="1">
    <source>
        <dbReference type="EMBL" id="STO17379.1"/>
    </source>
</evidence>
<organism evidence="1 2">
    <name type="scientific">Mobiluncus mulieris</name>
    <dbReference type="NCBI Taxonomy" id="2052"/>
    <lineage>
        <taxon>Bacteria</taxon>
        <taxon>Bacillati</taxon>
        <taxon>Actinomycetota</taxon>
        <taxon>Actinomycetes</taxon>
        <taxon>Actinomycetales</taxon>
        <taxon>Actinomycetaceae</taxon>
        <taxon>Mobiluncus</taxon>
    </lineage>
</organism>
<accession>A0A8G2HV86</accession>
<dbReference type="PANTHER" id="PTHR43394">
    <property type="entry name" value="ATP-DEPENDENT PERMEASE MDL1, MITOCHONDRIAL"/>
    <property type="match status" value="1"/>
</dbReference>
<dbReference type="InterPro" id="IPR027417">
    <property type="entry name" value="P-loop_NTPase"/>
</dbReference>
<name>A0A8G2HV86_9ACTO</name>